<dbReference type="AlphaFoldDB" id="A0AAI8V7G6"/>
<feature type="repeat" description="ANK" evidence="3">
    <location>
        <begin position="406"/>
        <end position="440"/>
    </location>
</feature>
<dbReference type="PANTHER" id="PTHR24189">
    <property type="entry name" value="MYOTROPHIN"/>
    <property type="match status" value="1"/>
</dbReference>
<feature type="region of interest" description="Disordered" evidence="4">
    <location>
        <begin position="1"/>
        <end position="21"/>
    </location>
</feature>
<dbReference type="InterPro" id="IPR050745">
    <property type="entry name" value="Multifunctional_regulatory"/>
</dbReference>
<dbReference type="InterPro" id="IPR036770">
    <property type="entry name" value="Ankyrin_rpt-contain_sf"/>
</dbReference>
<comment type="caution">
    <text evidence="5">The sequence shown here is derived from an EMBL/GenBank/DDBJ whole genome shotgun (WGS) entry which is preliminary data.</text>
</comment>
<accession>A0AAI8V7G6</accession>
<dbReference type="Proteomes" id="UP001295740">
    <property type="component" value="Unassembled WGS sequence"/>
</dbReference>
<dbReference type="SUPFAM" id="SSF48403">
    <property type="entry name" value="Ankyrin repeat"/>
    <property type="match status" value="1"/>
</dbReference>
<keyword evidence="1" id="KW-0677">Repeat</keyword>
<proteinExistence type="predicted"/>
<dbReference type="Gene3D" id="1.25.40.20">
    <property type="entry name" value="Ankyrin repeat-containing domain"/>
    <property type="match status" value="2"/>
</dbReference>
<keyword evidence="6" id="KW-1185">Reference proteome</keyword>
<dbReference type="SMART" id="SM00248">
    <property type="entry name" value="ANK"/>
    <property type="match status" value="4"/>
</dbReference>
<name>A0AAI8V7G6_9PEZI</name>
<dbReference type="PANTHER" id="PTHR24189:SF50">
    <property type="entry name" value="ANKYRIN REPEAT AND SOCS BOX PROTEIN 2"/>
    <property type="match status" value="1"/>
</dbReference>
<protein>
    <submittedName>
        <fullName evidence="5">Uu.00g025980.m01.CDS01</fullName>
    </submittedName>
</protein>
<dbReference type="Pfam" id="PF12796">
    <property type="entry name" value="Ank_2"/>
    <property type="match status" value="1"/>
</dbReference>
<reference evidence="5" key="1">
    <citation type="submission" date="2023-10" db="EMBL/GenBank/DDBJ databases">
        <authorList>
            <person name="Hackl T."/>
        </authorList>
    </citation>
    <scope>NUCLEOTIDE SEQUENCE</scope>
</reference>
<dbReference type="EMBL" id="CAUWAG010000003">
    <property type="protein sequence ID" value="CAJ2499745.1"/>
    <property type="molecule type" value="Genomic_DNA"/>
</dbReference>
<dbReference type="Pfam" id="PF13606">
    <property type="entry name" value="Ank_3"/>
    <property type="match status" value="1"/>
</dbReference>
<dbReference type="PROSITE" id="PS50088">
    <property type="entry name" value="ANK_REPEAT"/>
    <property type="match status" value="2"/>
</dbReference>
<evidence type="ECO:0000256" key="1">
    <source>
        <dbReference type="ARBA" id="ARBA00022737"/>
    </source>
</evidence>
<dbReference type="SUPFAM" id="SSF81383">
    <property type="entry name" value="F-box domain"/>
    <property type="match status" value="1"/>
</dbReference>
<dbReference type="PROSITE" id="PS50297">
    <property type="entry name" value="ANK_REP_REGION"/>
    <property type="match status" value="1"/>
</dbReference>
<evidence type="ECO:0000256" key="4">
    <source>
        <dbReference type="SAM" id="MobiDB-lite"/>
    </source>
</evidence>
<dbReference type="InterPro" id="IPR036047">
    <property type="entry name" value="F-box-like_dom_sf"/>
</dbReference>
<organism evidence="5 6">
    <name type="scientific">Anthostomella pinea</name>
    <dbReference type="NCBI Taxonomy" id="933095"/>
    <lineage>
        <taxon>Eukaryota</taxon>
        <taxon>Fungi</taxon>
        <taxon>Dikarya</taxon>
        <taxon>Ascomycota</taxon>
        <taxon>Pezizomycotina</taxon>
        <taxon>Sordariomycetes</taxon>
        <taxon>Xylariomycetidae</taxon>
        <taxon>Xylariales</taxon>
        <taxon>Xylariaceae</taxon>
        <taxon>Anthostomella</taxon>
    </lineage>
</organism>
<evidence type="ECO:0000313" key="6">
    <source>
        <dbReference type="Proteomes" id="UP001295740"/>
    </source>
</evidence>
<gene>
    <name evidence="5" type="ORF">KHLLAP_LOCUS213</name>
</gene>
<sequence length="487" mass="53923">MAQKRHAFGPGAASTRAAPPHGSWLSAEDTITVDCILTEKVPKELLVAIAKFLPPVDVKNLASTCREYFPVVIDHLYRDDIDSGRYRSVYWACATGCLPTLKQAIAVGASVNQYIEDPLRTGYTTPLLTAIDNCELEIMHFLLDKGADVNQPEQRVYCLAHFPLHKVLEAMAYGPKPDAQRDLINILKRLLTLGADADQAQLMKSEERCEETALTLAIDYPVPAEAFRLLSEDTHGIFRHKRAMVQVLVSELSDGNYGTSGIEAKAEKLRIMLKHCPPDPASSHFDTEWLDPCTALDLEGKLLLEVVLDAGYNANNLDLEGRSLIQRIAKRMKSSTVDAEDIALYGPEMIRMLLQAGAHPDLWCKEDDPEHNSALLLLSRINGKAADSAVLLLLQHGARPNICISTGTTPLHICCRYPEHIIQGIKHLIKHKADLNAKNSLGRTPLHNLCLGGTLTILKLRPWIFWCGMVPIHGHRTTVGGRLRFVP</sequence>
<dbReference type="InterPro" id="IPR002110">
    <property type="entry name" value="Ankyrin_rpt"/>
</dbReference>
<evidence type="ECO:0000313" key="5">
    <source>
        <dbReference type="EMBL" id="CAJ2499745.1"/>
    </source>
</evidence>
<evidence type="ECO:0000256" key="2">
    <source>
        <dbReference type="ARBA" id="ARBA00023043"/>
    </source>
</evidence>
<keyword evidence="2 3" id="KW-0040">ANK repeat</keyword>
<evidence type="ECO:0000256" key="3">
    <source>
        <dbReference type="PROSITE-ProRule" id="PRU00023"/>
    </source>
</evidence>
<feature type="repeat" description="ANK" evidence="3">
    <location>
        <begin position="122"/>
        <end position="154"/>
    </location>
</feature>